<proteinExistence type="predicted"/>
<reference evidence="2" key="1">
    <citation type="submission" date="2023-10" db="EMBL/GenBank/DDBJ databases">
        <title>Genome assembly of Pristionchus species.</title>
        <authorList>
            <person name="Yoshida K."/>
            <person name="Sommer R.J."/>
        </authorList>
    </citation>
    <scope>NUCLEOTIDE SEQUENCE</scope>
    <source>
        <strain evidence="2">RS0144</strain>
    </source>
</reference>
<evidence type="ECO:0000313" key="2">
    <source>
        <dbReference type="EMBL" id="GMS96044.1"/>
    </source>
</evidence>
<dbReference type="Proteomes" id="UP001432027">
    <property type="component" value="Unassembled WGS sequence"/>
</dbReference>
<feature type="non-terminal residue" evidence="2">
    <location>
        <position position="1"/>
    </location>
</feature>
<comment type="caution">
    <text evidence="2">The sequence shown here is derived from an EMBL/GenBank/DDBJ whole genome shotgun (WGS) entry which is preliminary data.</text>
</comment>
<protein>
    <submittedName>
        <fullName evidence="2">Uncharacterized protein</fullName>
    </submittedName>
</protein>
<feature type="region of interest" description="Disordered" evidence="1">
    <location>
        <begin position="179"/>
        <end position="201"/>
    </location>
</feature>
<name>A0AAV5TNT6_9BILA</name>
<accession>A0AAV5TNT6</accession>
<sequence>LGMSSRWLNGVISAYCDGTYSDRRTYFVSTPEGIAIAFPRIHNDHPDVKVGVYVRVRARPPPNRSVSMEVEDMIIIGLPHGHSIVERKREVKISCQAVLKRIESYWSFFHNDYLGGIVKKRLHANIEKELEIGKSYRVVCRRARRGDDVSWSVIAYWVIERLERIDDIRSNQIKSQQEKSIDRNEVMRSEEKKEEEVENSRERPIKSIIPHMRRLFMDENVYHLFEEYDEKLFKRIREICDRWDIN</sequence>
<organism evidence="2 3">
    <name type="scientific">Pristionchus entomophagus</name>
    <dbReference type="NCBI Taxonomy" id="358040"/>
    <lineage>
        <taxon>Eukaryota</taxon>
        <taxon>Metazoa</taxon>
        <taxon>Ecdysozoa</taxon>
        <taxon>Nematoda</taxon>
        <taxon>Chromadorea</taxon>
        <taxon>Rhabditida</taxon>
        <taxon>Rhabditina</taxon>
        <taxon>Diplogasteromorpha</taxon>
        <taxon>Diplogasteroidea</taxon>
        <taxon>Neodiplogasteridae</taxon>
        <taxon>Pristionchus</taxon>
    </lineage>
</organism>
<keyword evidence="3" id="KW-1185">Reference proteome</keyword>
<dbReference type="EMBL" id="BTSX01000004">
    <property type="protein sequence ID" value="GMS96044.1"/>
    <property type="molecule type" value="Genomic_DNA"/>
</dbReference>
<evidence type="ECO:0000256" key="1">
    <source>
        <dbReference type="SAM" id="MobiDB-lite"/>
    </source>
</evidence>
<evidence type="ECO:0000313" key="3">
    <source>
        <dbReference type="Proteomes" id="UP001432027"/>
    </source>
</evidence>
<dbReference type="AlphaFoldDB" id="A0AAV5TNT6"/>
<gene>
    <name evidence="2" type="ORF">PENTCL1PPCAC_18219</name>
</gene>